<keyword evidence="3" id="KW-1185">Reference proteome</keyword>
<name>A0A167QAD4_CALVF</name>
<evidence type="ECO:0000313" key="2">
    <source>
        <dbReference type="EMBL" id="KZO99576.1"/>
    </source>
</evidence>
<dbReference type="Proteomes" id="UP000076738">
    <property type="component" value="Unassembled WGS sequence"/>
</dbReference>
<dbReference type="AlphaFoldDB" id="A0A167QAD4"/>
<keyword evidence="1" id="KW-0472">Membrane</keyword>
<organism evidence="2 3">
    <name type="scientific">Calocera viscosa (strain TUFC12733)</name>
    <dbReference type="NCBI Taxonomy" id="1330018"/>
    <lineage>
        <taxon>Eukaryota</taxon>
        <taxon>Fungi</taxon>
        <taxon>Dikarya</taxon>
        <taxon>Basidiomycota</taxon>
        <taxon>Agaricomycotina</taxon>
        <taxon>Dacrymycetes</taxon>
        <taxon>Dacrymycetales</taxon>
        <taxon>Dacrymycetaceae</taxon>
        <taxon>Calocera</taxon>
    </lineage>
</organism>
<evidence type="ECO:0000313" key="3">
    <source>
        <dbReference type="Proteomes" id="UP000076738"/>
    </source>
</evidence>
<feature type="transmembrane region" description="Helical" evidence="1">
    <location>
        <begin position="55"/>
        <end position="75"/>
    </location>
</feature>
<sequence>MMLQMNETASRDCNFDANYYCFSSSPAASRVRCKSDNDTALELSTSVRGRTGCDFAALLTVGLITLISQLFAGVLRWRRR</sequence>
<accession>A0A167QAD4</accession>
<protein>
    <submittedName>
        <fullName evidence="2">Uncharacterized protein</fullName>
    </submittedName>
</protein>
<keyword evidence="1" id="KW-1133">Transmembrane helix</keyword>
<evidence type="ECO:0000256" key="1">
    <source>
        <dbReference type="SAM" id="Phobius"/>
    </source>
</evidence>
<reference evidence="2 3" key="1">
    <citation type="journal article" date="2016" name="Mol. Biol. Evol.">
        <title>Comparative Genomics of Early-Diverging Mushroom-Forming Fungi Provides Insights into the Origins of Lignocellulose Decay Capabilities.</title>
        <authorList>
            <person name="Nagy L.G."/>
            <person name="Riley R."/>
            <person name="Tritt A."/>
            <person name="Adam C."/>
            <person name="Daum C."/>
            <person name="Floudas D."/>
            <person name="Sun H."/>
            <person name="Yadav J.S."/>
            <person name="Pangilinan J."/>
            <person name="Larsson K.H."/>
            <person name="Matsuura K."/>
            <person name="Barry K."/>
            <person name="Labutti K."/>
            <person name="Kuo R."/>
            <person name="Ohm R.A."/>
            <person name="Bhattacharya S.S."/>
            <person name="Shirouzu T."/>
            <person name="Yoshinaga Y."/>
            <person name="Martin F.M."/>
            <person name="Grigoriev I.V."/>
            <person name="Hibbett D.S."/>
        </authorList>
    </citation>
    <scope>NUCLEOTIDE SEQUENCE [LARGE SCALE GENOMIC DNA]</scope>
    <source>
        <strain evidence="2 3">TUFC12733</strain>
    </source>
</reference>
<gene>
    <name evidence="2" type="ORF">CALVIDRAFT_349903</name>
</gene>
<dbReference type="EMBL" id="KV417271">
    <property type="protein sequence ID" value="KZO99576.1"/>
    <property type="molecule type" value="Genomic_DNA"/>
</dbReference>
<proteinExistence type="predicted"/>
<keyword evidence="1" id="KW-0812">Transmembrane</keyword>